<evidence type="ECO:0000256" key="4">
    <source>
        <dbReference type="ARBA" id="ARBA00023002"/>
    </source>
</evidence>
<evidence type="ECO:0000313" key="7">
    <source>
        <dbReference type="Proteomes" id="UP000263993"/>
    </source>
</evidence>
<comment type="cofactor">
    <cofactor evidence="1">
        <name>FAD</name>
        <dbReference type="ChEBI" id="CHEBI:57692"/>
    </cofactor>
</comment>
<keyword evidence="4" id="KW-0560">Oxidoreductase</keyword>
<dbReference type="SUPFAM" id="SSF54373">
    <property type="entry name" value="FAD-linked reductases, C-terminal domain"/>
    <property type="match status" value="1"/>
</dbReference>
<evidence type="ECO:0000259" key="5">
    <source>
        <dbReference type="Pfam" id="PF01266"/>
    </source>
</evidence>
<organism evidence="6 7">
    <name type="scientific">Undibacter mobilis</name>
    <dbReference type="NCBI Taxonomy" id="2292256"/>
    <lineage>
        <taxon>Bacteria</taxon>
        <taxon>Pseudomonadati</taxon>
        <taxon>Pseudomonadota</taxon>
        <taxon>Alphaproteobacteria</taxon>
        <taxon>Hyphomicrobiales</taxon>
        <taxon>Nitrobacteraceae</taxon>
        <taxon>Undibacter</taxon>
    </lineage>
</organism>
<dbReference type="InterPro" id="IPR045170">
    <property type="entry name" value="MTOX"/>
</dbReference>
<dbReference type="EMBL" id="QRGO01000002">
    <property type="protein sequence ID" value="RDV01807.1"/>
    <property type="molecule type" value="Genomic_DNA"/>
</dbReference>
<keyword evidence="7" id="KW-1185">Reference proteome</keyword>
<dbReference type="PANTHER" id="PTHR10961:SF7">
    <property type="entry name" value="FAD DEPENDENT OXIDOREDUCTASE DOMAIN-CONTAINING PROTEIN"/>
    <property type="match status" value="1"/>
</dbReference>
<dbReference type="NCBIfam" id="NF008425">
    <property type="entry name" value="PRK11259.1"/>
    <property type="match status" value="1"/>
</dbReference>
<dbReference type="Proteomes" id="UP000263993">
    <property type="component" value="Unassembled WGS sequence"/>
</dbReference>
<gene>
    <name evidence="6" type="ORF">DXH78_14320</name>
</gene>
<dbReference type="GO" id="GO:0008115">
    <property type="term" value="F:sarcosine oxidase activity"/>
    <property type="evidence" value="ECO:0007669"/>
    <property type="project" value="TreeGrafter"/>
</dbReference>
<dbReference type="SUPFAM" id="SSF51905">
    <property type="entry name" value="FAD/NAD(P)-binding domain"/>
    <property type="match status" value="1"/>
</dbReference>
<evidence type="ECO:0000256" key="1">
    <source>
        <dbReference type="ARBA" id="ARBA00001974"/>
    </source>
</evidence>
<reference evidence="7" key="1">
    <citation type="submission" date="2018-08" db="EMBL/GenBank/DDBJ databases">
        <authorList>
            <person name="Kim S.-J."/>
            <person name="Jung G.-Y."/>
        </authorList>
    </citation>
    <scope>NUCLEOTIDE SEQUENCE [LARGE SCALE GENOMIC DNA]</scope>
    <source>
        <strain evidence="7">GY_H</strain>
    </source>
</reference>
<dbReference type="GO" id="GO:0050660">
    <property type="term" value="F:flavin adenine dinucleotide binding"/>
    <property type="evidence" value="ECO:0007669"/>
    <property type="project" value="InterPro"/>
</dbReference>
<comment type="caution">
    <text evidence="6">The sequence shown here is derived from an EMBL/GenBank/DDBJ whole genome shotgun (WGS) entry which is preliminary data.</text>
</comment>
<keyword evidence="3" id="KW-0274">FAD</keyword>
<dbReference type="InterPro" id="IPR036188">
    <property type="entry name" value="FAD/NAD-bd_sf"/>
</dbReference>
<sequence>MAKHDVIVVGLGAVGAAATLHLARRGARVLGIDRFSPPHSHGSSHGDTRITRSAIGEGVEYSALALRSHALWREFEELTGQTLFVRNGCLTISGADAIAMHDVEDFFVNVETAARQYNIPTRTFDTPEAIRARYPQFAAQAGDRAILDEEAGLLYVERCIAAELDLAEKAGAQLLRDTRVMQIEPSAAGVEIVTGDNQRFTAERVLIAAGAWLPGFVAAELSRHFTVTRQVLHWFEIRSNPERFRPANCPVFIWQLPRRGDIASSIYGFPLEGEAGNGLKVTHEEDGHPTDPDHVDRTVDPALETERAYRTYIEPFLPDLGPRCVRTATCLYTRVPRSRFIIDADPRSDRITFASPCSGHGFKHSAALGEALADELSVGEARHVDLAPFRLARLGDYLRGS</sequence>
<dbReference type="RefSeq" id="WP_115517930.1">
    <property type="nucleotide sequence ID" value="NZ_QRGO01000002.1"/>
</dbReference>
<dbReference type="OrthoDB" id="9806257at2"/>
<keyword evidence="2" id="KW-0285">Flavoprotein</keyword>
<dbReference type="Gene3D" id="3.50.50.60">
    <property type="entry name" value="FAD/NAD(P)-binding domain"/>
    <property type="match status" value="1"/>
</dbReference>
<evidence type="ECO:0000313" key="6">
    <source>
        <dbReference type="EMBL" id="RDV01807.1"/>
    </source>
</evidence>
<protein>
    <submittedName>
        <fullName evidence="6">N-methyl-L-tryptophan oxidase</fullName>
    </submittedName>
</protein>
<proteinExistence type="predicted"/>
<dbReference type="Pfam" id="PF01266">
    <property type="entry name" value="DAO"/>
    <property type="match status" value="1"/>
</dbReference>
<name>A0A371B2S2_9BRAD</name>
<dbReference type="PANTHER" id="PTHR10961">
    <property type="entry name" value="PEROXISOMAL SARCOSINE OXIDASE"/>
    <property type="match status" value="1"/>
</dbReference>
<accession>A0A371B2S2</accession>
<evidence type="ECO:0000256" key="3">
    <source>
        <dbReference type="ARBA" id="ARBA00022827"/>
    </source>
</evidence>
<dbReference type="InterPro" id="IPR006076">
    <property type="entry name" value="FAD-dep_OxRdtase"/>
</dbReference>
<dbReference type="Gene3D" id="3.30.9.10">
    <property type="entry name" value="D-Amino Acid Oxidase, subunit A, domain 2"/>
    <property type="match status" value="1"/>
</dbReference>
<feature type="domain" description="FAD dependent oxidoreductase" evidence="5">
    <location>
        <begin position="5"/>
        <end position="374"/>
    </location>
</feature>
<evidence type="ECO:0000256" key="2">
    <source>
        <dbReference type="ARBA" id="ARBA00022630"/>
    </source>
</evidence>
<dbReference type="AlphaFoldDB" id="A0A371B2S2"/>